<dbReference type="GO" id="GO:0008909">
    <property type="term" value="F:isochorismate synthase activity"/>
    <property type="evidence" value="ECO:0007669"/>
    <property type="project" value="UniProtKB-EC"/>
</dbReference>
<accession>A0A2V4C3P5</accession>
<evidence type="ECO:0000256" key="3">
    <source>
        <dbReference type="ARBA" id="ARBA00012824"/>
    </source>
</evidence>
<dbReference type="EMBL" id="QJHL01000001">
    <property type="protein sequence ID" value="PXY45941.1"/>
    <property type="molecule type" value="Genomic_DNA"/>
</dbReference>
<name>A0A2V4C3P5_9FLAO</name>
<dbReference type="Proteomes" id="UP000247681">
    <property type="component" value="Unassembled WGS sequence"/>
</dbReference>
<dbReference type="PANTHER" id="PTHR42839">
    <property type="entry name" value="ISOCHORISMATE SYNTHASE ENTC"/>
    <property type="match status" value="1"/>
</dbReference>
<evidence type="ECO:0000313" key="8">
    <source>
        <dbReference type="Proteomes" id="UP000247681"/>
    </source>
</evidence>
<dbReference type="Gene3D" id="3.60.120.10">
    <property type="entry name" value="Anthranilate synthase"/>
    <property type="match status" value="1"/>
</dbReference>
<feature type="domain" description="Chorismate-utilising enzyme C-terminal" evidence="6">
    <location>
        <begin position="95"/>
        <end position="344"/>
    </location>
</feature>
<evidence type="ECO:0000313" key="7">
    <source>
        <dbReference type="EMBL" id="PXY45941.1"/>
    </source>
</evidence>
<protein>
    <recommendedName>
        <fullName evidence="3">isochorismate synthase</fullName>
        <ecNumber evidence="3">5.4.4.2</ecNumber>
    </recommendedName>
    <alternativeName>
        <fullName evidence="5">Isochorismate mutase</fullName>
    </alternativeName>
</protein>
<dbReference type="OrthoDB" id="9806579at2"/>
<evidence type="ECO:0000256" key="5">
    <source>
        <dbReference type="ARBA" id="ARBA00041564"/>
    </source>
</evidence>
<keyword evidence="4" id="KW-0413">Isomerase</keyword>
<organism evidence="7 8">
    <name type="scientific">Flavobacterium hydrophilum</name>
    <dbReference type="NCBI Taxonomy" id="2211445"/>
    <lineage>
        <taxon>Bacteria</taxon>
        <taxon>Pseudomonadati</taxon>
        <taxon>Bacteroidota</taxon>
        <taxon>Flavobacteriia</taxon>
        <taxon>Flavobacteriales</taxon>
        <taxon>Flavobacteriaceae</taxon>
        <taxon>Flavobacterium</taxon>
    </lineage>
</organism>
<dbReference type="Pfam" id="PF00425">
    <property type="entry name" value="Chorismate_bind"/>
    <property type="match status" value="1"/>
</dbReference>
<sequence length="362" mass="41339">MNDFFSTIRKHQAQNLPFVIYSKPDSGSIFAFLQQNDKLYKVSDYSEKGFVLASFDEKQLILIPEKQSKIISAKQTGVSFNAIESDEVNLDLEAQKQYKDLVSKGIEAIQNDEFKKVVLSRCESVDLVNFDFITTFQRLIHLYPTTFTYCFFHPKIGLWIGATPEQLLKANGNVFQTTALAGTQKANLETEIRWEQKEKDEQQYVTDFIVKRLREVANSVVITEPYSIKAGSIWHIKTDISGVLNEDSTLKEVIDTLHPTPAVCGLPKKKAKAFILENENYDRTFYTGFLGELNSSFANDSVSSDLFVNLRSMQIQENKAILYMGCGITKESIPEKEWEESVNKSMTMKRVLRAENRVKKID</sequence>
<keyword evidence="8" id="KW-1185">Reference proteome</keyword>
<dbReference type="NCBIfam" id="TIGR00543">
    <property type="entry name" value="isochor_syn"/>
    <property type="match status" value="1"/>
</dbReference>
<evidence type="ECO:0000256" key="2">
    <source>
        <dbReference type="ARBA" id="ARBA00005297"/>
    </source>
</evidence>
<dbReference type="RefSeq" id="WP_110344960.1">
    <property type="nucleotide sequence ID" value="NZ_QJHL01000001.1"/>
</dbReference>
<comment type="catalytic activity">
    <reaction evidence="1">
        <text>chorismate = isochorismate</text>
        <dbReference type="Rhea" id="RHEA:18985"/>
        <dbReference type="ChEBI" id="CHEBI:29748"/>
        <dbReference type="ChEBI" id="CHEBI:29780"/>
        <dbReference type="EC" id="5.4.4.2"/>
    </reaction>
</comment>
<dbReference type="SUPFAM" id="SSF56322">
    <property type="entry name" value="ADC synthase"/>
    <property type="match status" value="1"/>
</dbReference>
<evidence type="ECO:0000259" key="6">
    <source>
        <dbReference type="Pfam" id="PF00425"/>
    </source>
</evidence>
<dbReference type="InterPro" id="IPR005801">
    <property type="entry name" value="ADC_synthase"/>
</dbReference>
<evidence type="ECO:0000256" key="1">
    <source>
        <dbReference type="ARBA" id="ARBA00000799"/>
    </source>
</evidence>
<comment type="caution">
    <text evidence="7">The sequence shown here is derived from an EMBL/GenBank/DDBJ whole genome shotgun (WGS) entry which is preliminary data.</text>
</comment>
<dbReference type="PANTHER" id="PTHR42839:SF2">
    <property type="entry name" value="ISOCHORISMATE SYNTHASE ENTC"/>
    <property type="match status" value="1"/>
</dbReference>
<gene>
    <name evidence="7" type="ORF">DMB68_01755</name>
</gene>
<dbReference type="AlphaFoldDB" id="A0A2V4C3P5"/>
<dbReference type="InterPro" id="IPR004561">
    <property type="entry name" value="IsoChor_synthase"/>
</dbReference>
<reference evidence="7 8" key="1">
    <citation type="submission" date="2018-05" db="EMBL/GenBank/DDBJ databases">
        <title>Flavobacterium sp. strain IMCC34758, incomplete genome.</title>
        <authorList>
            <person name="Joung Y."/>
        </authorList>
    </citation>
    <scope>NUCLEOTIDE SEQUENCE [LARGE SCALE GENOMIC DNA]</scope>
    <source>
        <strain evidence="7 8">IMCC34758</strain>
    </source>
</reference>
<evidence type="ECO:0000256" key="4">
    <source>
        <dbReference type="ARBA" id="ARBA00023235"/>
    </source>
</evidence>
<dbReference type="EC" id="5.4.4.2" evidence="3"/>
<dbReference type="InterPro" id="IPR015890">
    <property type="entry name" value="Chorismate_C"/>
</dbReference>
<proteinExistence type="inferred from homology"/>
<comment type="similarity">
    <text evidence="2">Belongs to the isochorismate synthase family.</text>
</comment>